<dbReference type="AlphaFoldDB" id="A0A6J6S6V4"/>
<accession>A0A6J6S6V4</accession>
<feature type="compositionally biased region" description="Basic and acidic residues" evidence="1">
    <location>
        <begin position="29"/>
        <end position="48"/>
    </location>
</feature>
<gene>
    <name evidence="2" type="ORF">UFOPK2786_00133</name>
</gene>
<reference evidence="2" key="1">
    <citation type="submission" date="2020-05" db="EMBL/GenBank/DDBJ databases">
        <authorList>
            <person name="Chiriac C."/>
            <person name="Salcher M."/>
            <person name="Ghai R."/>
            <person name="Kavagutti S V."/>
        </authorList>
    </citation>
    <scope>NUCLEOTIDE SEQUENCE</scope>
</reference>
<evidence type="ECO:0000256" key="1">
    <source>
        <dbReference type="SAM" id="MobiDB-lite"/>
    </source>
</evidence>
<organism evidence="2">
    <name type="scientific">freshwater metagenome</name>
    <dbReference type="NCBI Taxonomy" id="449393"/>
    <lineage>
        <taxon>unclassified sequences</taxon>
        <taxon>metagenomes</taxon>
        <taxon>ecological metagenomes</taxon>
    </lineage>
</organism>
<sequence length="48" mass="5179">MPPFHSKSTGATRIALMTSAGVSWPVSLDRPRADKASGERSMDFADLE</sequence>
<proteinExistence type="predicted"/>
<dbReference type="EMBL" id="CAEZYW010000011">
    <property type="protein sequence ID" value="CAB4730267.1"/>
    <property type="molecule type" value="Genomic_DNA"/>
</dbReference>
<name>A0A6J6S6V4_9ZZZZ</name>
<protein>
    <submittedName>
        <fullName evidence="2">Unannotated protein</fullName>
    </submittedName>
</protein>
<evidence type="ECO:0000313" key="2">
    <source>
        <dbReference type="EMBL" id="CAB4730267.1"/>
    </source>
</evidence>
<feature type="region of interest" description="Disordered" evidence="1">
    <location>
        <begin position="26"/>
        <end position="48"/>
    </location>
</feature>